<accession>A0A1F7J5L7</accession>
<dbReference type="Gene3D" id="3.30.700.10">
    <property type="entry name" value="Glycoprotein, Type 4 Pilin"/>
    <property type="match status" value="1"/>
</dbReference>
<sequence length="153" mass="16176">MKKFVLGFTLVEILVVTTIIGMLAAVGSVSYTAFTKNARDARRKADLEEVRGAMELYRSNNSTGYPSEGGGAADQIQFDCNATTGKLEDSNSNKYLSKIPEDPKCPTSTYDIISISASDYVLGARLEGGGTDCGGSCGGGNQCNYCLGPYGQQ</sequence>
<name>A0A1F7J5L7_9BACT</name>
<feature type="transmembrane region" description="Helical" evidence="6">
    <location>
        <begin position="6"/>
        <end position="34"/>
    </location>
</feature>
<evidence type="ECO:0000256" key="3">
    <source>
        <dbReference type="ARBA" id="ARBA00022692"/>
    </source>
</evidence>
<dbReference type="PANTHER" id="PTHR30093">
    <property type="entry name" value="GENERAL SECRETION PATHWAY PROTEIN G"/>
    <property type="match status" value="1"/>
</dbReference>
<comment type="subcellular location">
    <subcellularLocation>
        <location evidence="1">Membrane</location>
        <topology evidence="1">Single-pass membrane protein</topology>
    </subcellularLocation>
</comment>
<dbReference type="PRINTS" id="PR00813">
    <property type="entry name" value="BCTERIALGSPG"/>
</dbReference>
<keyword evidence="3 6" id="KW-0812">Transmembrane</keyword>
<evidence type="ECO:0000313" key="7">
    <source>
        <dbReference type="EMBL" id="OGK50904.1"/>
    </source>
</evidence>
<evidence type="ECO:0000256" key="2">
    <source>
        <dbReference type="ARBA" id="ARBA00022481"/>
    </source>
</evidence>
<comment type="caution">
    <text evidence="7">The sequence shown here is derived from an EMBL/GenBank/DDBJ whole genome shotgun (WGS) entry which is preliminary data.</text>
</comment>
<dbReference type="GO" id="GO:0015628">
    <property type="term" value="P:protein secretion by the type II secretion system"/>
    <property type="evidence" value="ECO:0007669"/>
    <property type="project" value="InterPro"/>
</dbReference>
<dbReference type="GO" id="GO:0015627">
    <property type="term" value="C:type II protein secretion system complex"/>
    <property type="evidence" value="ECO:0007669"/>
    <property type="project" value="InterPro"/>
</dbReference>
<keyword evidence="5 6" id="KW-0472">Membrane</keyword>
<dbReference type="NCBIfam" id="TIGR02532">
    <property type="entry name" value="IV_pilin_GFxxxE"/>
    <property type="match status" value="1"/>
</dbReference>
<dbReference type="AlphaFoldDB" id="A0A1F7J5L7"/>
<reference evidence="7 8" key="1">
    <citation type="journal article" date="2016" name="Nat. Commun.">
        <title>Thousands of microbial genomes shed light on interconnected biogeochemical processes in an aquifer system.</title>
        <authorList>
            <person name="Anantharaman K."/>
            <person name="Brown C.T."/>
            <person name="Hug L.A."/>
            <person name="Sharon I."/>
            <person name="Castelle C.J."/>
            <person name="Probst A.J."/>
            <person name="Thomas B.C."/>
            <person name="Singh A."/>
            <person name="Wilkins M.J."/>
            <person name="Karaoz U."/>
            <person name="Brodie E.L."/>
            <person name="Williams K.H."/>
            <person name="Hubbard S.S."/>
            <person name="Banfield J.F."/>
        </authorList>
    </citation>
    <scope>NUCLEOTIDE SEQUENCE [LARGE SCALE GENOMIC DNA]</scope>
</reference>
<dbReference type="Proteomes" id="UP000178558">
    <property type="component" value="Unassembled WGS sequence"/>
</dbReference>
<dbReference type="SUPFAM" id="SSF54523">
    <property type="entry name" value="Pili subunits"/>
    <property type="match status" value="1"/>
</dbReference>
<dbReference type="InterPro" id="IPR012902">
    <property type="entry name" value="N_methyl_site"/>
</dbReference>
<organism evidence="7 8">
    <name type="scientific">Candidatus Roizmanbacteria bacterium RIFCSPLOWO2_01_FULL_40_42</name>
    <dbReference type="NCBI Taxonomy" id="1802066"/>
    <lineage>
        <taxon>Bacteria</taxon>
        <taxon>Candidatus Roizmaniibacteriota</taxon>
    </lineage>
</organism>
<keyword evidence="4 6" id="KW-1133">Transmembrane helix</keyword>
<proteinExistence type="predicted"/>
<dbReference type="InterPro" id="IPR045584">
    <property type="entry name" value="Pilin-like"/>
</dbReference>
<evidence type="ECO:0008006" key="9">
    <source>
        <dbReference type="Google" id="ProtNLM"/>
    </source>
</evidence>
<evidence type="ECO:0000313" key="8">
    <source>
        <dbReference type="Proteomes" id="UP000178558"/>
    </source>
</evidence>
<dbReference type="EMBL" id="MGAQ01000010">
    <property type="protein sequence ID" value="OGK50904.1"/>
    <property type="molecule type" value="Genomic_DNA"/>
</dbReference>
<evidence type="ECO:0000256" key="4">
    <source>
        <dbReference type="ARBA" id="ARBA00022989"/>
    </source>
</evidence>
<dbReference type="GO" id="GO:0016020">
    <property type="term" value="C:membrane"/>
    <property type="evidence" value="ECO:0007669"/>
    <property type="project" value="UniProtKB-SubCell"/>
</dbReference>
<gene>
    <name evidence="7" type="ORF">A3B50_01345</name>
</gene>
<protein>
    <recommendedName>
        <fullName evidence="9">Type II secretion system protein GspG C-terminal domain-containing protein</fullName>
    </recommendedName>
</protein>
<evidence type="ECO:0000256" key="1">
    <source>
        <dbReference type="ARBA" id="ARBA00004167"/>
    </source>
</evidence>
<keyword evidence="2" id="KW-0488">Methylation</keyword>
<dbReference type="PANTHER" id="PTHR30093:SF44">
    <property type="entry name" value="TYPE II SECRETION SYSTEM CORE PROTEIN G"/>
    <property type="match status" value="1"/>
</dbReference>
<evidence type="ECO:0000256" key="6">
    <source>
        <dbReference type="SAM" id="Phobius"/>
    </source>
</evidence>
<dbReference type="InterPro" id="IPR000983">
    <property type="entry name" value="Bac_GSPG_pilin"/>
</dbReference>
<evidence type="ECO:0000256" key="5">
    <source>
        <dbReference type="ARBA" id="ARBA00023136"/>
    </source>
</evidence>